<name>A0ABV6RS51_9GAMM</name>
<evidence type="ECO:0000313" key="2">
    <source>
        <dbReference type="Proteomes" id="UP001589896"/>
    </source>
</evidence>
<reference evidence="1 2" key="1">
    <citation type="submission" date="2024-09" db="EMBL/GenBank/DDBJ databases">
        <authorList>
            <person name="Sun Q."/>
            <person name="Mori K."/>
        </authorList>
    </citation>
    <scope>NUCLEOTIDE SEQUENCE [LARGE SCALE GENOMIC DNA]</scope>
    <source>
        <strain evidence="1 2">KCTC 23076</strain>
    </source>
</reference>
<proteinExistence type="predicted"/>
<accession>A0ABV6RS51</accession>
<gene>
    <name evidence="1" type="ORF">ACFFGH_18355</name>
</gene>
<dbReference type="RefSeq" id="WP_386670905.1">
    <property type="nucleotide sequence ID" value="NZ_JBHLTG010000004.1"/>
</dbReference>
<dbReference type="Pfam" id="PF14390">
    <property type="entry name" value="DUF4420"/>
    <property type="match status" value="1"/>
</dbReference>
<protein>
    <submittedName>
        <fullName evidence="1">PD-(D/E)XK motif protein</fullName>
    </submittedName>
</protein>
<dbReference type="Proteomes" id="UP001589896">
    <property type="component" value="Unassembled WGS sequence"/>
</dbReference>
<organism evidence="1 2">
    <name type="scientific">Lysobacter korlensis</name>
    <dbReference type="NCBI Taxonomy" id="553636"/>
    <lineage>
        <taxon>Bacteria</taxon>
        <taxon>Pseudomonadati</taxon>
        <taxon>Pseudomonadota</taxon>
        <taxon>Gammaproteobacteria</taxon>
        <taxon>Lysobacterales</taxon>
        <taxon>Lysobacteraceae</taxon>
        <taxon>Lysobacter</taxon>
    </lineage>
</organism>
<sequence length="324" mass="35253">MDATLPEWHLLRGNYIDTATPMDHIVVASPELRIFHDPDRSALGVRLRLDRPRTWSRAAAMRHISTRVLVASGVHYAELYTTLPELHRAVYALVQDVVARLHEGERDCLRAMELSLADFEALVARSVQLSRERVVGLHGELMVLELLLDAGHDAIAAWVGPRRQPHDFRLNGFELEVKTTLANERRHTIHGLNQLTPSPGNTLDLVSVRIAPPGASGGASLDDRVAALRRRLAHDPATLSAFEASLQASGHEAGHPECAVPYAAAAPVQAIRIGTDFPCISHAWLAEALGVPATGRVAGVNLTLQLEGLGRPFEALDYGAADDQ</sequence>
<evidence type="ECO:0000313" key="1">
    <source>
        <dbReference type="EMBL" id="MFC0679806.1"/>
    </source>
</evidence>
<dbReference type="EMBL" id="JBHLTG010000004">
    <property type="protein sequence ID" value="MFC0679806.1"/>
    <property type="molecule type" value="Genomic_DNA"/>
</dbReference>
<dbReference type="InterPro" id="IPR025534">
    <property type="entry name" value="DUF4420"/>
</dbReference>
<keyword evidence="2" id="KW-1185">Reference proteome</keyword>
<comment type="caution">
    <text evidence="1">The sequence shown here is derived from an EMBL/GenBank/DDBJ whole genome shotgun (WGS) entry which is preliminary data.</text>
</comment>